<evidence type="ECO:0000313" key="2">
    <source>
        <dbReference type="EMBL" id="SQD79101.1"/>
    </source>
</evidence>
<keyword evidence="1" id="KW-0732">Signal</keyword>
<evidence type="ECO:0000313" key="3">
    <source>
        <dbReference type="Proteomes" id="UP000250163"/>
    </source>
</evidence>
<proteinExistence type="predicted"/>
<protein>
    <recommendedName>
        <fullName evidence="4">Lipoprotein</fullName>
    </recommendedName>
</protein>
<evidence type="ECO:0000256" key="1">
    <source>
        <dbReference type="SAM" id="SignalP"/>
    </source>
</evidence>
<name>A0A330LSZ6_9GAMM</name>
<dbReference type="EMBL" id="LS483250">
    <property type="protein sequence ID" value="SQD79101.1"/>
    <property type="molecule type" value="Genomic_DNA"/>
</dbReference>
<dbReference type="PROSITE" id="PS51257">
    <property type="entry name" value="PROKAR_LIPOPROTEIN"/>
    <property type="match status" value="1"/>
</dbReference>
<sequence length="163" mass="17184">MKIAALKMTVAAGLMALLSACSSQTNIESDLGISGAPNWVNIGTQTVDDDSGRLLHGVGMSNGIADQSLQKSVADNRARAEIARILAISVDAMQADYTAAANGEISANVEREIKAKTKLALNGVKIIGRWKNPENGDIYAFAELDLSDLDAAIKRATALMPQQ</sequence>
<dbReference type="RefSeq" id="WP_112715579.1">
    <property type="nucleotide sequence ID" value="NZ_LS483250.1"/>
</dbReference>
<accession>A0A330LSZ6</accession>
<feature type="chain" id="PRO_5016380104" description="Lipoprotein" evidence="1">
    <location>
        <begin position="26"/>
        <end position="163"/>
    </location>
</feature>
<dbReference type="KEGG" id="mya:MORIYA_2625"/>
<keyword evidence="3" id="KW-1185">Reference proteome</keyword>
<gene>
    <name evidence="2" type="ORF">MORIYA_2625</name>
</gene>
<dbReference type="Gene3D" id="3.10.129.140">
    <property type="entry name" value="Helicobacter TNF-alpha-Inducing protein"/>
    <property type="match status" value="1"/>
</dbReference>
<dbReference type="OrthoDB" id="6401451at2"/>
<dbReference type="Proteomes" id="UP000250163">
    <property type="component" value="Chromosome MORIYA"/>
</dbReference>
<feature type="signal peptide" evidence="1">
    <location>
        <begin position="1"/>
        <end position="25"/>
    </location>
</feature>
<dbReference type="AlphaFoldDB" id="A0A330LSZ6"/>
<organism evidence="2 3">
    <name type="scientific">Moritella yayanosii</name>
    <dbReference type="NCBI Taxonomy" id="69539"/>
    <lineage>
        <taxon>Bacteria</taxon>
        <taxon>Pseudomonadati</taxon>
        <taxon>Pseudomonadota</taxon>
        <taxon>Gammaproteobacteria</taxon>
        <taxon>Alteromonadales</taxon>
        <taxon>Moritellaceae</taxon>
        <taxon>Moritella</taxon>
    </lineage>
</organism>
<reference evidence="3" key="1">
    <citation type="submission" date="2018-05" db="EMBL/GenBank/DDBJ databases">
        <authorList>
            <person name="Cea G.-C."/>
            <person name="William W."/>
        </authorList>
    </citation>
    <scope>NUCLEOTIDE SEQUENCE [LARGE SCALE GENOMIC DNA]</scope>
    <source>
        <strain evidence="3">DB21MT 5</strain>
    </source>
</reference>
<evidence type="ECO:0008006" key="4">
    <source>
        <dbReference type="Google" id="ProtNLM"/>
    </source>
</evidence>